<accession>A0A6I9SM52</accession>
<feature type="region of interest" description="Disordered" evidence="1">
    <location>
        <begin position="1"/>
        <end position="21"/>
    </location>
</feature>
<dbReference type="Proteomes" id="UP000504604">
    <property type="component" value="Linkage group LG2"/>
</dbReference>
<evidence type="ECO:0000313" key="2">
    <source>
        <dbReference type="Proteomes" id="UP000504604"/>
    </source>
</evidence>
<evidence type="ECO:0000313" key="3">
    <source>
        <dbReference type="RefSeq" id="XP_011070148.1"/>
    </source>
</evidence>
<dbReference type="RefSeq" id="XP_011070148.1">
    <property type="nucleotide sequence ID" value="XM_011071846.1"/>
</dbReference>
<sequence length="156" mass="15656">MEVSAFTFSSGLGQEMEGPAESPMSDFIHMKSMSSSSSELHRELCALRILKKSPWATNLSSAILNGAKGGGGGSGISGDGGAMITFSWHCGLDFVGFGGLPVWRWRSRGGVVGGGGGAGELSIDEGGGGGGEGGGGGRGGGAVVDCWNRLLSLLVF</sequence>
<keyword evidence="2" id="KW-1185">Reference proteome</keyword>
<protein>
    <submittedName>
        <fullName evidence="3">Glycine-rich protein DOT1-like</fullName>
    </submittedName>
</protein>
<dbReference type="AlphaFoldDB" id="A0A6I9SM52"/>
<evidence type="ECO:0000256" key="1">
    <source>
        <dbReference type="SAM" id="MobiDB-lite"/>
    </source>
</evidence>
<organism evidence="2 3">
    <name type="scientific">Sesamum indicum</name>
    <name type="common">Oriental sesame</name>
    <name type="synonym">Sesamum orientale</name>
    <dbReference type="NCBI Taxonomy" id="4182"/>
    <lineage>
        <taxon>Eukaryota</taxon>
        <taxon>Viridiplantae</taxon>
        <taxon>Streptophyta</taxon>
        <taxon>Embryophyta</taxon>
        <taxon>Tracheophyta</taxon>
        <taxon>Spermatophyta</taxon>
        <taxon>Magnoliopsida</taxon>
        <taxon>eudicotyledons</taxon>
        <taxon>Gunneridae</taxon>
        <taxon>Pentapetalae</taxon>
        <taxon>asterids</taxon>
        <taxon>lamiids</taxon>
        <taxon>Lamiales</taxon>
        <taxon>Pedaliaceae</taxon>
        <taxon>Sesamum</taxon>
    </lineage>
</organism>
<name>A0A6I9SM52_SESIN</name>
<dbReference type="InParanoid" id="A0A6I9SM52"/>
<dbReference type="GeneID" id="105155861"/>
<proteinExistence type="predicted"/>
<feature type="compositionally biased region" description="Polar residues" evidence="1">
    <location>
        <begin position="1"/>
        <end position="12"/>
    </location>
</feature>
<dbReference type="KEGG" id="sind:105155861"/>
<gene>
    <name evidence="3" type="primary">LOC105155861</name>
</gene>
<reference evidence="3" key="1">
    <citation type="submission" date="2025-08" db="UniProtKB">
        <authorList>
            <consortium name="RefSeq"/>
        </authorList>
    </citation>
    <scope>IDENTIFICATION</scope>
</reference>